<comment type="caution">
    <text evidence="1">The sequence shown here is derived from an EMBL/GenBank/DDBJ whole genome shotgun (WGS) entry which is preliminary data.</text>
</comment>
<evidence type="ECO:0000313" key="1">
    <source>
        <dbReference type="EMBL" id="GAI66992.1"/>
    </source>
</evidence>
<dbReference type="EMBL" id="BARW01004832">
    <property type="protein sequence ID" value="GAI66992.1"/>
    <property type="molecule type" value="Genomic_DNA"/>
</dbReference>
<feature type="non-terminal residue" evidence="1">
    <location>
        <position position="40"/>
    </location>
</feature>
<protein>
    <submittedName>
        <fullName evidence="1">Uncharacterized protein</fullName>
    </submittedName>
</protein>
<sequence>MMIITKNTHEGFEVSGKLKTVTEQRVFAFSGGFPQDPGFP</sequence>
<name>X1QEV1_9ZZZZ</name>
<accession>X1QEV1</accession>
<organism evidence="1">
    <name type="scientific">marine sediment metagenome</name>
    <dbReference type="NCBI Taxonomy" id="412755"/>
    <lineage>
        <taxon>unclassified sequences</taxon>
        <taxon>metagenomes</taxon>
        <taxon>ecological metagenomes</taxon>
    </lineage>
</organism>
<dbReference type="AlphaFoldDB" id="X1QEV1"/>
<proteinExistence type="predicted"/>
<reference evidence="1" key="1">
    <citation type="journal article" date="2014" name="Front. Microbiol.">
        <title>High frequency of phylogenetically diverse reductive dehalogenase-homologous genes in deep subseafloor sedimentary metagenomes.</title>
        <authorList>
            <person name="Kawai M."/>
            <person name="Futagami T."/>
            <person name="Toyoda A."/>
            <person name="Takaki Y."/>
            <person name="Nishi S."/>
            <person name="Hori S."/>
            <person name="Arai W."/>
            <person name="Tsubouchi T."/>
            <person name="Morono Y."/>
            <person name="Uchiyama I."/>
            <person name="Ito T."/>
            <person name="Fujiyama A."/>
            <person name="Inagaki F."/>
            <person name="Takami H."/>
        </authorList>
    </citation>
    <scope>NUCLEOTIDE SEQUENCE</scope>
    <source>
        <strain evidence="1">Expedition CK06-06</strain>
    </source>
</reference>
<gene>
    <name evidence="1" type="ORF">S12H4_10991</name>
</gene>